<dbReference type="EMBL" id="KK115725">
    <property type="protein sequence ID" value="KFM65848.1"/>
    <property type="molecule type" value="Genomic_DNA"/>
</dbReference>
<proteinExistence type="predicted"/>
<keyword evidence="2" id="KW-1185">Reference proteome</keyword>
<dbReference type="GO" id="GO:0003676">
    <property type="term" value="F:nucleic acid binding"/>
    <property type="evidence" value="ECO:0007669"/>
    <property type="project" value="InterPro"/>
</dbReference>
<organism evidence="1 2">
    <name type="scientific">Stegodyphus mimosarum</name>
    <name type="common">African social velvet spider</name>
    <dbReference type="NCBI Taxonomy" id="407821"/>
    <lineage>
        <taxon>Eukaryota</taxon>
        <taxon>Metazoa</taxon>
        <taxon>Ecdysozoa</taxon>
        <taxon>Arthropoda</taxon>
        <taxon>Chelicerata</taxon>
        <taxon>Arachnida</taxon>
        <taxon>Araneae</taxon>
        <taxon>Araneomorphae</taxon>
        <taxon>Entelegynae</taxon>
        <taxon>Eresoidea</taxon>
        <taxon>Eresidae</taxon>
        <taxon>Stegodyphus</taxon>
    </lineage>
</organism>
<gene>
    <name evidence="1" type="ORF">X975_23992</name>
</gene>
<reference evidence="1 2" key="1">
    <citation type="submission" date="2013-11" db="EMBL/GenBank/DDBJ databases">
        <title>Genome sequencing of Stegodyphus mimosarum.</title>
        <authorList>
            <person name="Bechsgaard J."/>
        </authorList>
    </citation>
    <scope>NUCLEOTIDE SEQUENCE [LARGE SCALE GENOMIC DNA]</scope>
</reference>
<sequence>MNTVCNKTHLLRFHDRGAALKPLITKSNYAAQLMLCTAHQQWISGQWKQVLWRDESRFTRYGLDGIIWHLPGKDFVEGYILHSWTL</sequence>
<evidence type="ECO:0000313" key="1">
    <source>
        <dbReference type="EMBL" id="KFM65848.1"/>
    </source>
</evidence>
<dbReference type="AlphaFoldDB" id="A0A087TL59"/>
<dbReference type="Gene3D" id="3.30.420.10">
    <property type="entry name" value="Ribonuclease H-like superfamily/Ribonuclease H"/>
    <property type="match status" value="1"/>
</dbReference>
<dbReference type="InterPro" id="IPR036397">
    <property type="entry name" value="RNaseH_sf"/>
</dbReference>
<name>A0A087TL59_STEMI</name>
<accession>A0A087TL59</accession>
<evidence type="ECO:0000313" key="2">
    <source>
        <dbReference type="Proteomes" id="UP000054359"/>
    </source>
</evidence>
<dbReference type="Proteomes" id="UP000054359">
    <property type="component" value="Unassembled WGS sequence"/>
</dbReference>
<feature type="non-terminal residue" evidence="1">
    <location>
        <position position="86"/>
    </location>
</feature>
<protein>
    <submittedName>
        <fullName evidence="1">Uncharacterized protein</fullName>
    </submittedName>
</protein>
<dbReference type="OrthoDB" id="4843387at2759"/>